<evidence type="ECO:0000256" key="7">
    <source>
        <dbReference type="ARBA" id="ARBA00022927"/>
    </source>
</evidence>
<dbReference type="InterPro" id="IPR007690">
    <property type="entry name" value="T2SS_GspM"/>
</dbReference>
<sequence>MKIVRVIERSGIEATLLRLDRWWSGLSGRERVLVSVLATLLAIAVLVFGVIKPLQAARAQAIADIRTFEGLNARLRAVGTIAPQAARRTGAPEAIVLQAANGFGLTATTTPDAGGVRAVVADGSYDSVVNWIADVAGSSSLAPVRVQITRRAEPGRVAAQVDFAP</sequence>
<keyword evidence="8 10" id="KW-1133">Transmembrane helix</keyword>
<keyword evidence="12" id="KW-1185">Reference proteome</keyword>
<evidence type="ECO:0000256" key="10">
    <source>
        <dbReference type="SAM" id="Phobius"/>
    </source>
</evidence>
<keyword evidence="4" id="KW-1003">Cell membrane</keyword>
<comment type="similarity">
    <text evidence="2">Belongs to the GSP M family.</text>
</comment>
<name>A0ABX0U071_9SPHN</name>
<reference evidence="11 12" key="1">
    <citation type="submission" date="2020-03" db="EMBL/GenBank/DDBJ databases">
        <title>Genomic Encyclopedia of Type Strains, Phase IV (KMG-IV): sequencing the most valuable type-strain genomes for metagenomic binning, comparative biology and taxonomic classification.</title>
        <authorList>
            <person name="Goeker M."/>
        </authorList>
    </citation>
    <scope>NUCLEOTIDE SEQUENCE [LARGE SCALE GENOMIC DNA]</scope>
    <source>
        <strain evidence="11 12">DSM 22753</strain>
    </source>
</reference>
<keyword evidence="5" id="KW-0997">Cell inner membrane</keyword>
<gene>
    <name evidence="11" type="ORF">FHT01_000648</name>
</gene>
<proteinExistence type="inferred from homology"/>
<keyword evidence="6 10" id="KW-0812">Transmembrane</keyword>
<evidence type="ECO:0000313" key="12">
    <source>
        <dbReference type="Proteomes" id="UP000788153"/>
    </source>
</evidence>
<evidence type="ECO:0000256" key="1">
    <source>
        <dbReference type="ARBA" id="ARBA00004377"/>
    </source>
</evidence>
<feature type="transmembrane region" description="Helical" evidence="10">
    <location>
        <begin position="32"/>
        <end position="51"/>
    </location>
</feature>
<dbReference type="EMBL" id="JAASQP010000001">
    <property type="protein sequence ID" value="NIJ23106.1"/>
    <property type="molecule type" value="Genomic_DNA"/>
</dbReference>
<evidence type="ECO:0000256" key="3">
    <source>
        <dbReference type="ARBA" id="ARBA00022448"/>
    </source>
</evidence>
<evidence type="ECO:0000256" key="9">
    <source>
        <dbReference type="ARBA" id="ARBA00023136"/>
    </source>
</evidence>
<evidence type="ECO:0000256" key="4">
    <source>
        <dbReference type="ARBA" id="ARBA00022475"/>
    </source>
</evidence>
<organism evidence="11 12">
    <name type="scientific">Sphingomonas japonica</name>
    <dbReference type="NCBI Taxonomy" id="511662"/>
    <lineage>
        <taxon>Bacteria</taxon>
        <taxon>Pseudomonadati</taxon>
        <taxon>Pseudomonadota</taxon>
        <taxon>Alphaproteobacteria</taxon>
        <taxon>Sphingomonadales</taxon>
        <taxon>Sphingomonadaceae</taxon>
        <taxon>Sphingomonas</taxon>
    </lineage>
</organism>
<evidence type="ECO:0000256" key="6">
    <source>
        <dbReference type="ARBA" id="ARBA00022692"/>
    </source>
</evidence>
<accession>A0ABX0U071</accession>
<dbReference type="Proteomes" id="UP000788153">
    <property type="component" value="Unassembled WGS sequence"/>
</dbReference>
<evidence type="ECO:0000256" key="5">
    <source>
        <dbReference type="ARBA" id="ARBA00022519"/>
    </source>
</evidence>
<dbReference type="InterPro" id="IPR023229">
    <property type="entry name" value="T2SS_M_periplasmic_sf"/>
</dbReference>
<evidence type="ECO:0000313" key="11">
    <source>
        <dbReference type="EMBL" id="NIJ23106.1"/>
    </source>
</evidence>
<keyword evidence="7" id="KW-0653">Protein transport</keyword>
<dbReference type="RefSeq" id="WP_140048275.1">
    <property type="nucleotide sequence ID" value="NZ_BAAAEV010000001.1"/>
</dbReference>
<evidence type="ECO:0000256" key="8">
    <source>
        <dbReference type="ARBA" id="ARBA00022989"/>
    </source>
</evidence>
<keyword evidence="3" id="KW-0813">Transport</keyword>
<dbReference type="SUPFAM" id="SSF103054">
    <property type="entry name" value="General secretion pathway protein M, EpsM"/>
    <property type="match status" value="1"/>
</dbReference>
<protein>
    <submittedName>
        <fullName evidence="11">General secretion pathway protein M</fullName>
    </submittedName>
</protein>
<comment type="subcellular location">
    <subcellularLocation>
        <location evidence="1">Cell inner membrane</location>
        <topology evidence="1">Single-pass membrane protein</topology>
    </subcellularLocation>
</comment>
<keyword evidence="9 10" id="KW-0472">Membrane</keyword>
<dbReference type="Pfam" id="PF04612">
    <property type="entry name" value="T2SSM"/>
    <property type="match status" value="1"/>
</dbReference>
<dbReference type="Gene3D" id="3.30.1360.100">
    <property type="entry name" value="General secretion pathway protein M, EpsM"/>
    <property type="match status" value="1"/>
</dbReference>
<evidence type="ECO:0000256" key="2">
    <source>
        <dbReference type="ARBA" id="ARBA00010637"/>
    </source>
</evidence>
<comment type="caution">
    <text evidence="11">The sequence shown here is derived from an EMBL/GenBank/DDBJ whole genome shotgun (WGS) entry which is preliminary data.</text>
</comment>